<name>A0A9Q2NY20_9RHOB</name>
<proteinExistence type="predicted"/>
<dbReference type="Pfam" id="PF11363">
    <property type="entry name" value="DUF3164"/>
    <property type="match status" value="1"/>
</dbReference>
<dbReference type="AlphaFoldDB" id="A0A9Q2NY20"/>
<dbReference type="RefSeq" id="WP_231036026.1">
    <property type="nucleotide sequence ID" value="NZ_JAJNGX010000034.1"/>
</dbReference>
<gene>
    <name evidence="1" type="ORF">JQX14_22495</name>
</gene>
<dbReference type="Proteomes" id="UP000809337">
    <property type="component" value="Unassembled WGS sequence"/>
</dbReference>
<evidence type="ECO:0000313" key="2">
    <source>
        <dbReference type="Proteomes" id="UP000809337"/>
    </source>
</evidence>
<dbReference type="InterPro" id="IPR021505">
    <property type="entry name" value="Phage_B3_Orf6"/>
</dbReference>
<protein>
    <submittedName>
        <fullName evidence="1">DUF3164 family protein</fullName>
    </submittedName>
</protein>
<accession>A0A9Q2NY20</accession>
<evidence type="ECO:0000313" key="1">
    <source>
        <dbReference type="EMBL" id="MBM2357323.1"/>
    </source>
</evidence>
<reference evidence="1" key="1">
    <citation type="submission" date="2021-01" db="EMBL/GenBank/DDBJ databases">
        <title>Diatom-associated Roseobacters Show Island Model of Population Structure.</title>
        <authorList>
            <person name="Qu L."/>
            <person name="Feng X."/>
            <person name="Chen Y."/>
            <person name="Li L."/>
            <person name="Wang X."/>
            <person name="Hu Z."/>
            <person name="Wang H."/>
            <person name="Luo H."/>
        </authorList>
    </citation>
    <scope>NUCLEOTIDE SEQUENCE</scope>
    <source>
        <strain evidence="1">SM26-45</strain>
    </source>
</reference>
<comment type="caution">
    <text evidence="1">The sequence shown here is derived from an EMBL/GenBank/DDBJ whole genome shotgun (WGS) entry which is preliminary data.</text>
</comment>
<sequence length="216" mass="24404">MTEFTPAPIPTGKREIDGKIYIGDGKGGLSPIEMVKPQHLLEDEMVRKVMGFLVGASEQIGRLKAHTIEDIDSFVAMLQQEYEVQPGGKKGNMTFHSHDGLYKIEVRINDFVDFGPELQVAKDLVDECLNEWSSDARPEIRAIVTNAFHTEQAGKVNRSELIKLTRLPIDDPRWQRGMMAIRDAQRVIGTKQYVRGYRRETFDGAWQAVSIDMAKA</sequence>
<organism evidence="1 2">
    <name type="scientific">Pseudosulfitobacter pseudonitzschiae</name>
    <dbReference type="NCBI Taxonomy" id="1402135"/>
    <lineage>
        <taxon>Bacteria</taxon>
        <taxon>Pseudomonadati</taxon>
        <taxon>Pseudomonadota</taxon>
        <taxon>Alphaproteobacteria</taxon>
        <taxon>Rhodobacterales</taxon>
        <taxon>Roseobacteraceae</taxon>
        <taxon>Pseudosulfitobacter</taxon>
    </lineage>
</organism>
<dbReference type="EMBL" id="JAFBWN010000034">
    <property type="protein sequence ID" value="MBM2357323.1"/>
    <property type="molecule type" value="Genomic_DNA"/>
</dbReference>